<feature type="domain" description="DUF4124" evidence="3">
    <location>
        <begin position="8"/>
        <end position="62"/>
    </location>
</feature>
<reference evidence="4 5" key="1">
    <citation type="submission" date="2019-07" db="EMBL/GenBank/DDBJ databases">
        <title>Pseudomonas mangiferae sp. nov., isolated from bark of mango tree in Thailand.</title>
        <authorList>
            <person name="Srisuk N."/>
            <person name="Anurat P."/>
        </authorList>
    </citation>
    <scope>NUCLEOTIDE SEQUENCE [LARGE SCALE GENOMIC DNA]</scope>
    <source>
        <strain evidence="4 5">DMKU_BBB3-04</strain>
    </source>
</reference>
<feature type="chain" id="PRO_5022212055" evidence="2">
    <location>
        <begin position="19"/>
        <end position="177"/>
    </location>
</feature>
<accession>A0A553GYS6</accession>
<proteinExistence type="predicted"/>
<keyword evidence="5" id="KW-1185">Reference proteome</keyword>
<dbReference type="OrthoDB" id="7062774at2"/>
<dbReference type="Proteomes" id="UP000315235">
    <property type="component" value="Unassembled WGS sequence"/>
</dbReference>
<feature type="region of interest" description="Disordered" evidence="1">
    <location>
        <begin position="51"/>
        <end position="71"/>
    </location>
</feature>
<feature type="signal peptide" evidence="2">
    <location>
        <begin position="1"/>
        <end position="18"/>
    </location>
</feature>
<dbReference type="AlphaFoldDB" id="A0A553GYS6"/>
<evidence type="ECO:0000313" key="5">
    <source>
        <dbReference type="Proteomes" id="UP000315235"/>
    </source>
</evidence>
<dbReference type="RefSeq" id="WP_143488479.1">
    <property type="nucleotide sequence ID" value="NZ_VJOY01000007.1"/>
</dbReference>
<dbReference type="Pfam" id="PF13511">
    <property type="entry name" value="DUF4124"/>
    <property type="match status" value="1"/>
</dbReference>
<keyword evidence="2" id="KW-0732">Signal</keyword>
<evidence type="ECO:0000259" key="3">
    <source>
        <dbReference type="Pfam" id="PF13511"/>
    </source>
</evidence>
<dbReference type="InterPro" id="IPR025392">
    <property type="entry name" value="DUF4124"/>
</dbReference>
<sequence>MRSAIIGLLLAVALPASAAQIYKYTDANGNTVFTNQPPEGQHTQAVELQPTNTVESQKPASAPEKPKDEAPTRYTVLQLVNLPTDEALRSNNGTFTVSVALEPRLQPGHSLRLVMDGQPYGQPTNIPYFQVTEADRGEHTLVAEVLGKDGQPLQQSAPATVAIQRISVNSPARNGSP</sequence>
<name>A0A553GYS6_9PSED</name>
<evidence type="ECO:0000313" key="4">
    <source>
        <dbReference type="EMBL" id="TRX74654.1"/>
    </source>
</evidence>
<evidence type="ECO:0000256" key="1">
    <source>
        <dbReference type="SAM" id="MobiDB-lite"/>
    </source>
</evidence>
<gene>
    <name evidence="4" type="ORF">FM069_11645</name>
</gene>
<evidence type="ECO:0000256" key="2">
    <source>
        <dbReference type="SAM" id="SignalP"/>
    </source>
</evidence>
<comment type="caution">
    <text evidence="4">The sequence shown here is derived from an EMBL/GenBank/DDBJ whole genome shotgun (WGS) entry which is preliminary data.</text>
</comment>
<dbReference type="EMBL" id="VJOY01000007">
    <property type="protein sequence ID" value="TRX74654.1"/>
    <property type="molecule type" value="Genomic_DNA"/>
</dbReference>
<protein>
    <submittedName>
        <fullName evidence="4">DUF4124 domain-containing protein</fullName>
    </submittedName>
</protein>
<organism evidence="4 5">
    <name type="scientific">Pseudomonas mangiferae</name>
    <dbReference type="NCBI Taxonomy" id="2593654"/>
    <lineage>
        <taxon>Bacteria</taxon>
        <taxon>Pseudomonadati</taxon>
        <taxon>Pseudomonadota</taxon>
        <taxon>Gammaproteobacteria</taxon>
        <taxon>Pseudomonadales</taxon>
        <taxon>Pseudomonadaceae</taxon>
        <taxon>Pseudomonas</taxon>
    </lineage>
</organism>